<feature type="non-terminal residue" evidence="1">
    <location>
        <position position="35"/>
    </location>
</feature>
<dbReference type="EMBL" id="LGFU01000212">
    <property type="protein sequence ID" value="KUK45626.1"/>
    <property type="molecule type" value="Genomic_DNA"/>
</dbReference>
<name>A0A124FMR6_9CHLR</name>
<sequence>MPTCGEVPEWTIGAVSKTVVASVATEGSNPSLSAL</sequence>
<dbReference type="AlphaFoldDB" id="A0A124FMR6"/>
<comment type="caution">
    <text evidence="1">The sequence shown here is derived from an EMBL/GenBank/DDBJ whole genome shotgun (WGS) entry which is preliminary data.</text>
</comment>
<proteinExistence type="predicted"/>
<evidence type="ECO:0000313" key="1">
    <source>
        <dbReference type="EMBL" id="KUK45626.1"/>
    </source>
</evidence>
<dbReference type="Proteomes" id="UP000064249">
    <property type="component" value="Unassembled WGS sequence"/>
</dbReference>
<accession>A0A124FMR6</accession>
<reference evidence="1 2" key="1">
    <citation type="journal article" date="2015" name="MBio">
        <title>Genome-Resolved Metagenomic Analysis Reveals Roles for Candidate Phyla and Other Microbial Community Members in Biogeochemical Transformations in Oil Reservoirs.</title>
        <authorList>
            <person name="Hu P."/>
            <person name="Tom L."/>
            <person name="Singh A."/>
            <person name="Thomas B.C."/>
            <person name="Baker B.J."/>
            <person name="Piceno Y.M."/>
            <person name="Andersen G.L."/>
            <person name="Banfield J.F."/>
        </authorList>
    </citation>
    <scope>NUCLEOTIDE SEQUENCE [LARGE SCALE GENOMIC DNA]</scope>
    <source>
        <strain evidence="1">46_16</strain>
    </source>
</reference>
<organism evidence="1 2">
    <name type="scientific">Anaerolinea thermophila</name>
    <dbReference type="NCBI Taxonomy" id="167964"/>
    <lineage>
        <taxon>Bacteria</taxon>
        <taxon>Bacillati</taxon>
        <taxon>Chloroflexota</taxon>
        <taxon>Anaerolineae</taxon>
        <taxon>Anaerolineales</taxon>
        <taxon>Anaerolineaceae</taxon>
        <taxon>Anaerolinea</taxon>
    </lineage>
</organism>
<evidence type="ECO:0000313" key="2">
    <source>
        <dbReference type="Proteomes" id="UP000064249"/>
    </source>
</evidence>
<gene>
    <name evidence="1" type="ORF">XD73_1498</name>
</gene>
<protein>
    <submittedName>
        <fullName evidence="1">Uncharacterized protein</fullName>
    </submittedName>
</protein>